<evidence type="ECO:0000256" key="2">
    <source>
        <dbReference type="ARBA" id="ARBA00022475"/>
    </source>
</evidence>
<evidence type="ECO:0000256" key="8">
    <source>
        <dbReference type="SAM" id="Phobius"/>
    </source>
</evidence>
<dbReference type="RefSeq" id="WP_267534579.1">
    <property type="nucleotide sequence ID" value="NZ_JAPNKA010000001.1"/>
</dbReference>
<dbReference type="InterPro" id="IPR019127">
    <property type="entry name" value="Exosortase"/>
</dbReference>
<feature type="transmembrane region" description="Helical" evidence="8">
    <location>
        <begin position="79"/>
        <end position="97"/>
    </location>
</feature>
<comment type="subcellular location">
    <subcellularLocation>
        <location evidence="1">Cell membrane</location>
        <topology evidence="1">Multi-pass membrane protein</topology>
    </subcellularLocation>
</comment>
<keyword evidence="2" id="KW-1003">Cell membrane</keyword>
<feature type="transmembrane region" description="Helical" evidence="8">
    <location>
        <begin position="172"/>
        <end position="189"/>
    </location>
</feature>
<feature type="transmembrane region" description="Helical" evidence="8">
    <location>
        <begin position="196"/>
        <end position="214"/>
    </location>
</feature>
<evidence type="ECO:0000313" key="9">
    <source>
        <dbReference type="EMBL" id="MCY1075658.1"/>
    </source>
</evidence>
<protein>
    <submittedName>
        <fullName evidence="9">Archaeosortase/exosortase family protein</fullName>
    </submittedName>
</protein>
<evidence type="ECO:0000256" key="4">
    <source>
        <dbReference type="ARBA" id="ARBA00022692"/>
    </source>
</evidence>
<keyword evidence="10" id="KW-1185">Reference proteome</keyword>
<organism evidence="9 10">
    <name type="scientific">Archangium lansingense</name>
    <dbReference type="NCBI Taxonomy" id="2995310"/>
    <lineage>
        <taxon>Bacteria</taxon>
        <taxon>Pseudomonadati</taxon>
        <taxon>Myxococcota</taxon>
        <taxon>Myxococcia</taxon>
        <taxon>Myxococcales</taxon>
        <taxon>Cystobacterineae</taxon>
        <taxon>Archangiaceae</taxon>
        <taxon>Archangium</taxon>
    </lineage>
</organism>
<dbReference type="Proteomes" id="UP001207654">
    <property type="component" value="Unassembled WGS sequence"/>
</dbReference>
<gene>
    <name evidence="9" type="ORF">OV287_14335</name>
</gene>
<sequence length="264" mass="28532">MGRSYLILLLQLLASWHAWSWYARRVRDGSDEPWGLLALVAMVMLLPRGARHPLRNVELGVLAGVNVALVLAYPWLTPLIRATVCVLCLTAIVSRMTSGRAFHLGTWLLALLSMPVLATVQFYLGYPLRLTAAALAAPMLRSLGLPAVREGVQLVIGSEVILVDVPCSGARMLWVGLFLAVTLACMLRLGAVRTLLACALGLGAILFGNALRVSALTLLERRQVPGPPWLHDGVGVSSFIPVCLLIAAICLWLHGRQRVSEAHG</sequence>
<evidence type="ECO:0000256" key="5">
    <source>
        <dbReference type="ARBA" id="ARBA00022801"/>
    </source>
</evidence>
<keyword evidence="6 8" id="KW-1133">Transmembrane helix</keyword>
<dbReference type="EMBL" id="JAPNKA010000001">
    <property type="protein sequence ID" value="MCY1075658.1"/>
    <property type="molecule type" value="Genomic_DNA"/>
</dbReference>
<accession>A0ABT4A1Y4</accession>
<evidence type="ECO:0000313" key="10">
    <source>
        <dbReference type="Proteomes" id="UP001207654"/>
    </source>
</evidence>
<name>A0ABT4A1Y4_9BACT</name>
<evidence type="ECO:0000256" key="6">
    <source>
        <dbReference type="ARBA" id="ARBA00022989"/>
    </source>
</evidence>
<evidence type="ECO:0000256" key="1">
    <source>
        <dbReference type="ARBA" id="ARBA00004651"/>
    </source>
</evidence>
<keyword evidence="3" id="KW-0645">Protease</keyword>
<keyword evidence="5" id="KW-0378">Hydrolase</keyword>
<proteinExistence type="predicted"/>
<feature type="transmembrane region" description="Helical" evidence="8">
    <location>
        <begin position="104"/>
        <end position="124"/>
    </location>
</feature>
<keyword evidence="4 8" id="KW-0812">Transmembrane</keyword>
<evidence type="ECO:0000256" key="7">
    <source>
        <dbReference type="ARBA" id="ARBA00023136"/>
    </source>
</evidence>
<dbReference type="InterPro" id="IPR026392">
    <property type="entry name" value="Exo/Archaeosortase_dom"/>
</dbReference>
<evidence type="ECO:0000256" key="3">
    <source>
        <dbReference type="ARBA" id="ARBA00022670"/>
    </source>
</evidence>
<dbReference type="Pfam" id="PF09721">
    <property type="entry name" value="Exosortase_EpsH"/>
    <property type="match status" value="1"/>
</dbReference>
<comment type="caution">
    <text evidence="9">The sequence shown here is derived from an EMBL/GenBank/DDBJ whole genome shotgun (WGS) entry which is preliminary data.</text>
</comment>
<keyword evidence="7 8" id="KW-0472">Membrane</keyword>
<dbReference type="NCBIfam" id="TIGR04178">
    <property type="entry name" value="exo_archaeo"/>
    <property type="match status" value="1"/>
</dbReference>
<reference evidence="9 10" key="1">
    <citation type="submission" date="2022-11" db="EMBL/GenBank/DDBJ databases">
        <title>Minimal conservation of predation-associated metabolite biosynthetic gene clusters underscores biosynthetic potential of Myxococcota including descriptions for ten novel species: Archangium lansinium sp. nov., Myxococcus landrumus sp. nov., Nannocystis bai.</title>
        <authorList>
            <person name="Ahearne A."/>
            <person name="Stevens C."/>
            <person name="Phillips K."/>
        </authorList>
    </citation>
    <scope>NUCLEOTIDE SEQUENCE [LARGE SCALE GENOMIC DNA]</scope>
    <source>
        <strain evidence="9 10">MIWBW</strain>
    </source>
</reference>
<feature type="transmembrane region" description="Helical" evidence="8">
    <location>
        <begin position="234"/>
        <end position="253"/>
    </location>
</feature>